<dbReference type="InterPro" id="IPR023292">
    <property type="entry name" value="NTP_PyroPHydrolase-like_dom_sf"/>
</dbReference>
<protein>
    <submittedName>
        <fullName evidence="1">Putative NTP pyrophosphohydrolase protein</fullName>
    </submittedName>
</protein>
<dbReference type="Proteomes" id="UP000605518">
    <property type="component" value="Segment"/>
</dbReference>
<organism evidence="1 2">
    <name type="scientific">Rhizobium phage RHph_Y68</name>
    <dbReference type="NCBI Taxonomy" id="2509787"/>
    <lineage>
        <taxon>Viruses</taxon>
        <taxon>Duplodnaviria</taxon>
        <taxon>Heunggongvirae</taxon>
        <taxon>Uroviricota</taxon>
        <taxon>Caudoviricetes</taxon>
        <taxon>Pootjesviridae</taxon>
        <taxon>Staniewskivirinae</taxon>
        <taxon>Trinifflemingvirus</taxon>
        <taxon>Trinifflemingvirus Y68</taxon>
    </lineage>
</organism>
<name>A0A7S5QXZ9_9CAUD</name>
<proteinExistence type="predicted"/>
<keyword evidence="1" id="KW-0378">Hydrolase</keyword>
<dbReference type="GO" id="GO:0016787">
    <property type="term" value="F:hydrolase activity"/>
    <property type="evidence" value="ECO:0007669"/>
    <property type="project" value="UniProtKB-KW"/>
</dbReference>
<keyword evidence="2" id="KW-1185">Reference proteome</keyword>
<accession>A0A7S5QXZ9</accession>
<reference evidence="1" key="1">
    <citation type="submission" date="2020-01" db="EMBL/GenBank/DDBJ databases">
        <title>Patterns of diversity and host range of bacteriophage communities associated with bean-nodulatin bacteria.</title>
        <authorList>
            <person name="Vann Cauwenberghe J."/>
            <person name="Santamaria R.I."/>
            <person name="Bustos P."/>
            <person name="Juarez S."/>
            <person name="Gonzalez V."/>
        </authorList>
    </citation>
    <scope>NUCLEOTIDE SEQUENCE</scope>
</reference>
<evidence type="ECO:0000313" key="1">
    <source>
        <dbReference type="EMBL" id="QIG68072.1"/>
    </source>
</evidence>
<dbReference type="EMBL" id="MN988486">
    <property type="protein sequence ID" value="QIG68072.1"/>
    <property type="molecule type" value="Genomic_DNA"/>
</dbReference>
<gene>
    <name evidence="1" type="ORF">EVB55_137</name>
</gene>
<dbReference type="Gene3D" id="1.10.3420.10">
    <property type="entry name" value="putative ntp pyrophosphohydrolase like domain"/>
    <property type="match status" value="1"/>
</dbReference>
<sequence length="150" mass="17281">MYFELVDTMHRKYGFYDSVNGFDKEKFLKFLEFRAASQIQEEVNEYLQAIKDYQYAAERDDKDAMLAAVQEINDAIIDILVFTFGTATFTMTKDEVEKSYSTVMDANLKKERGIKPGRPNPMGLPDLLKPEGWQSPDITPFSKTLADRLI</sequence>
<evidence type="ECO:0000313" key="2">
    <source>
        <dbReference type="Proteomes" id="UP000605518"/>
    </source>
</evidence>